<comment type="similarity">
    <text evidence="2">Belongs to the bacterial solute-binding protein 1 family.</text>
</comment>
<dbReference type="Proteomes" id="UP000007383">
    <property type="component" value="Chromosome"/>
</dbReference>
<protein>
    <submittedName>
        <fullName evidence="4">ABC-type sugar transport system, periplasmic component</fullName>
    </submittedName>
</protein>
<organism evidence="4 5">
    <name type="scientific">Spirochaeta africana (strain ATCC 700263 / DSM 8902 / Z-7692)</name>
    <dbReference type="NCBI Taxonomy" id="889378"/>
    <lineage>
        <taxon>Bacteria</taxon>
        <taxon>Pseudomonadati</taxon>
        <taxon>Spirochaetota</taxon>
        <taxon>Spirochaetia</taxon>
        <taxon>Spirochaetales</taxon>
        <taxon>Spirochaetaceae</taxon>
        <taxon>Spirochaeta</taxon>
    </lineage>
</organism>
<name>H9UH05_SPIAZ</name>
<dbReference type="OrthoDB" id="55273at2"/>
<dbReference type="PANTHER" id="PTHR43649:SF12">
    <property type="entry name" value="DIACETYLCHITOBIOSE BINDING PROTEIN DASA"/>
    <property type="match status" value="1"/>
</dbReference>
<dbReference type="InterPro" id="IPR050490">
    <property type="entry name" value="Bact_solute-bd_prot1"/>
</dbReference>
<dbReference type="PATRIC" id="fig|889378.3.peg.708"/>
<proteinExistence type="inferred from homology"/>
<dbReference type="SUPFAM" id="SSF53850">
    <property type="entry name" value="Periplasmic binding protein-like II"/>
    <property type="match status" value="1"/>
</dbReference>
<dbReference type="PROSITE" id="PS51257">
    <property type="entry name" value="PROKAR_LIPOPROTEIN"/>
    <property type="match status" value="1"/>
</dbReference>
<comment type="subcellular location">
    <subcellularLocation>
        <location evidence="1">Periplasm</location>
    </subcellularLocation>
</comment>
<evidence type="ECO:0000313" key="5">
    <source>
        <dbReference type="Proteomes" id="UP000007383"/>
    </source>
</evidence>
<dbReference type="HOGENOM" id="CLU_031285_2_4_12"/>
<dbReference type="EMBL" id="CP003282">
    <property type="protein sequence ID" value="AFG36798.1"/>
    <property type="molecule type" value="Genomic_DNA"/>
</dbReference>
<evidence type="ECO:0000256" key="1">
    <source>
        <dbReference type="ARBA" id="ARBA00004418"/>
    </source>
</evidence>
<keyword evidence="4" id="KW-0762">Sugar transport</keyword>
<evidence type="ECO:0000256" key="3">
    <source>
        <dbReference type="SAM" id="SignalP"/>
    </source>
</evidence>
<keyword evidence="4" id="KW-0813">Transport</keyword>
<feature type="chain" id="PRO_5003623359" evidence="3">
    <location>
        <begin position="22"/>
        <end position="426"/>
    </location>
</feature>
<dbReference type="KEGG" id="sfc:Spiaf_0698"/>
<accession>H9UH05</accession>
<keyword evidence="5" id="KW-1185">Reference proteome</keyword>
<dbReference type="STRING" id="889378.Spiaf_0698"/>
<gene>
    <name evidence="4" type="ordered locus">Spiaf_0698</name>
</gene>
<evidence type="ECO:0000313" key="4">
    <source>
        <dbReference type="EMBL" id="AFG36798.1"/>
    </source>
</evidence>
<dbReference type="AlphaFoldDB" id="H9UH05"/>
<feature type="signal peptide" evidence="3">
    <location>
        <begin position="1"/>
        <end position="21"/>
    </location>
</feature>
<dbReference type="eggNOG" id="COG1653">
    <property type="taxonomic scope" value="Bacteria"/>
</dbReference>
<dbReference type="Pfam" id="PF13416">
    <property type="entry name" value="SBP_bac_8"/>
    <property type="match status" value="1"/>
</dbReference>
<reference evidence="5" key="1">
    <citation type="journal article" date="2013" name="Stand. Genomic Sci.">
        <title>Complete genome sequence of the halophilic bacterium Spirochaeta africana type strain (Z-7692(T)) from the alkaline Lake Magadi in the East African Rift.</title>
        <authorList>
            <person name="Liolos K."/>
            <person name="Abt B."/>
            <person name="Scheuner C."/>
            <person name="Teshima H."/>
            <person name="Held B."/>
            <person name="Lapidus A."/>
            <person name="Nolan M."/>
            <person name="Lucas S."/>
            <person name="Deshpande S."/>
            <person name="Cheng J.F."/>
            <person name="Tapia R."/>
            <person name="Goodwin L.A."/>
            <person name="Pitluck S."/>
            <person name="Pagani I."/>
            <person name="Ivanova N."/>
            <person name="Mavromatis K."/>
            <person name="Mikhailova N."/>
            <person name="Huntemann M."/>
            <person name="Pati A."/>
            <person name="Chen A."/>
            <person name="Palaniappan K."/>
            <person name="Land M."/>
            <person name="Rohde M."/>
            <person name="Tindall B.J."/>
            <person name="Detter J.C."/>
            <person name="Goker M."/>
            <person name="Bristow J."/>
            <person name="Eisen J.A."/>
            <person name="Markowitz V."/>
            <person name="Hugenholtz P."/>
            <person name="Woyke T."/>
            <person name="Klenk H.P."/>
            <person name="Kyrpides N.C."/>
        </authorList>
    </citation>
    <scope>NUCLEOTIDE SEQUENCE</scope>
    <source>
        <strain evidence="5">ATCC 700263 / DSM 8902 / Z-7692</strain>
    </source>
</reference>
<dbReference type="InterPro" id="IPR006059">
    <property type="entry name" value="SBP"/>
</dbReference>
<dbReference type="GO" id="GO:0042597">
    <property type="term" value="C:periplasmic space"/>
    <property type="evidence" value="ECO:0007669"/>
    <property type="project" value="UniProtKB-SubCell"/>
</dbReference>
<sequence length="426" mass="46509">MVRRVILMALSAGLISVAVLGCGQQEEADIPAFDPDKTYNLTFGAFGDLEAAYTEIFASEHFRSQYPNINITFQSADFGGHHDRLTTQLSARERTNDIEALEVEFIANFVEQGDALIDLNQEPYNAESVIGDVVDFAVAQGQTRELQQVAIPVDIAPAVLFYRADLAAEAGANFENLDSWEEYIEEGRKVTGNGRYAVPNAADVAAIPLAGGKGGWLSDDGELLQPKAKFMEALQLVADVRGAGIDADLGAWSGPWIESFANGTVVTMPNGAWWGGALRTWVAPDVEDWRVTYLPGRAMSALGGTYLSIPSTVPADNRAAAWEIIKYLTTTEEAQLKTFDIIDAFPALTTTYDHPIMSEPVPYFGNEPVREIFADVALNMPNMRVSEYDNIIVSIWGSIVGEVLEGDLTPDQAYEQALRQIRATID</sequence>
<dbReference type="Gene3D" id="3.40.190.10">
    <property type="entry name" value="Periplasmic binding protein-like II"/>
    <property type="match status" value="1"/>
</dbReference>
<evidence type="ECO:0000256" key="2">
    <source>
        <dbReference type="ARBA" id="ARBA00008520"/>
    </source>
</evidence>
<dbReference type="PANTHER" id="PTHR43649">
    <property type="entry name" value="ARABINOSE-BINDING PROTEIN-RELATED"/>
    <property type="match status" value="1"/>
</dbReference>
<keyword evidence="3" id="KW-0732">Signal</keyword>
<dbReference type="RefSeq" id="WP_014454795.1">
    <property type="nucleotide sequence ID" value="NC_017098.1"/>
</dbReference>